<dbReference type="RefSeq" id="WP_344114572.1">
    <property type="nucleotide sequence ID" value="NZ_BAAANE010000009.1"/>
</dbReference>
<proteinExistence type="predicted"/>
<dbReference type="Proteomes" id="UP001501319">
    <property type="component" value="Unassembled WGS sequence"/>
</dbReference>
<dbReference type="EMBL" id="BAAANE010000009">
    <property type="protein sequence ID" value="GAA1652701.1"/>
    <property type="molecule type" value="Genomic_DNA"/>
</dbReference>
<evidence type="ECO:0000313" key="3">
    <source>
        <dbReference type="EMBL" id="GAA1652701.1"/>
    </source>
</evidence>
<keyword evidence="1" id="KW-0472">Membrane</keyword>
<keyword evidence="4" id="KW-1185">Reference proteome</keyword>
<dbReference type="NCBIfam" id="TIGR03057">
    <property type="entry name" value="xxxLxxG_by_4"/>
    <property type="match status" value="3"/>
</dbReference>
<accession>A0ABN2FMF6</accession>
<sequence length="873" mass="86670">MTAARITRGLAITVAIPTALFLTSSTALAASAGATADPVGVTNTETVQAQLDPSGKVRGARVYEQLSFTGKGRAKVANPVSTDGLRNLDGFGGLSVKNGSMNVDLAVDGEERLRTVSDFDKSKLPIKVAVTYTLNGKKLRKPSDAVGKSGRLAAQYVVENTSAKPRTITVTDGYGKKVSEETDVVIPMVGQLATVLPPGFADVSSNEANKAGDGKGGTKLSFTVTLFPPVGAASAEFGWSADVKDAVIPEAELTALPVSPLDSPTFKTAVDGYDSGAQKGTDLVEGGTALDANLIKLRDGAEKLLSGLLQLNEGAKTLNAGLADQAAPGADKLSTGAKELRNGLGELDRGAGLLREKTGEAAKGADKLDKGAGELQKGTKSLDAGADQLKSGTGKLADGLGQATKKAPALVDGLNQVSGGLKGVEDGLVQMYGGVGGLPAKAKPLHAGVKQLRDGIGSVSDGDTLLGGLETLKKQLAAAGPGIDKMRGGVHCASDALNAVSNGKPVGTYDAACYGAAAAALNGPAGALNTGPESNPVKKLILDSLLAQLGSISDPAPDLDKALPDDAKLQAALAYLKGRLTERAVPGIGKLQCGLDNRVVGCPSSAAGLVQGLGLVDAGVGALVSGVVASVQGGIGDSNDAPANKTLRGGINGLQSGVGQIQAGGKTLLAGLNELSGGATQLDAGAGALAAGTQRLKAGTGVLVNGTSQLDNGLFLLADGTGQLADGVGKASTGSQQLATGSSDLATGIGGAAEGSKKLSDGLQTAADGAPALPQGVNRLSTEGAKVLTASGAETALDFGRRTAVLTASADRAKTEGMPVGAPEGATATSAYSLKLAGASGEGGRSWVRLLAAVGVCVLAVGGVGLIRRRFAA</sequence>
<protein>
    <recommendedName>
        <fullName evidence="5">X-X-X-Leu-X-X-Gly heptad repeat protein</fullName>
    </recommendedName>
</protein>
<evidence type="ECO:0000256" key="2">
    <source>
        <dbReference type="SAM" id="SignalP"/>
    </source>
</evidence>
<feature type="transmembrane region" description="Helical" evidence="1">
    <location>
        <begin position="847"/>
        <end position="867"/>
    </location>
</feature>
<comment type="caution">
    <text evidence="3">The sequence shown here is derived from an EMBL/GenBank/DDBJ whole genome shotgun (WGS) entry which is preliminary data.</text>
</comment>
<feature type="signal peptide" evidence="2">
    <location>
        <begin position="1"/>
        <end position="29"/>
    </location>
</feature>
<keyword evidence="1" id="KW-0812">Transmembrane</keyword>
<organism evidence="3 4">
    <name type="scientific">Kribbella alba</name>
    <dbReference type="NCBI Taxonomy" id="190197"/>
    <lineage>
        <taxon>Bacteria</taxon>
        <taxon>Bacillati</taxon>
        <taxon>Actinomycetota</taxon>
        <taxon>Actinomycetes</taxon>
        <taxon>Propionibacteriales</taxon>
        <taxon>Kribbellaceae</taxon>
        <taxon>Kribbella</taxon>
    </lineage>
</organism>
<name>A0ABN2FMF6_9ACTN</name>
<keyword evidence="2" id="KW-0732">Signal</keyword>
<dbReference type="InterPro" id="IPR023908">
    <property type="entry name" value="xxxLxxG_rpt"/>
</dbReference>
<evidence type="ECO:0000256" key="1">
    <source>
        <dbReference type="SAM" id="Phobius"/>
    </source>
</evidence>
<reference evidence="3 4" key="1">
    <citation type="journal article" date="2019" name="Int. J. Syst. Evol. Microbiol.">
        <title>The Global Catalogue of Microorganisms (GCM) 10K type strain sequencing project: providing services to taxonomists for standard genome sequencing and annotation.</title>
        <authorList>
            <consortium name="The Broad Institute Genomics Platform"/>
            <consortium name="The Broad Institute Genome Sequencing Center for Infectious Disease"/>
            <person name="Wu L."/>
            <person name="Ma J."/>
        </authorList>
    </citation>
    <scope>NUCLEOTIDE SEQUENCE [LARGE SCALE GENOMIC DNA]</scope>
    <source>
        <strain evidence="3 4">JCM 14306</strain>
    </source>
</reference>
<gene>
    <name evidence="3" type="ORF">GCM10009744_50800</name>
</gene>
<feature type="chain" id="PRO_5045752005" description="X-X-X-Leu-X-X-Gly heptad repeat protein" evidence="2">
    <location>
        <begin position="30"/>
        <end position="873"/>
    </location>
</feature>
<keyword evidence="1" id="KW-1133">Transmembrane helix</keyword>
<evidence type="ECO:0000313" key="4">
    <source>
        <dbReference type="Proteomes" id="UP001501319"/>
    </source>
</evidence>
<evidence type="ECO:0008006" key="5">
    <source>
        <dbReference type="Google" id="ProtNLM"/>
    </source>
</evidence>